<proteinExistence type="predicted"/>
<keyword evidence="2" id="KW-1185">Reference proteome</keyword>
<evidence type="ECO:0000313" key="1">
    <source>
        <dbReference type="EMBL" id="CAD8148210.1"/>
    </source>
</evidence>
<protein>
    <submittedName>
        <fullName evidence="1">Uncharacterized protein</fullName>
    </submittedName>
</protein>
<sequence length="54" mass="6704">MEPNSNLILCEILQRIVHFLILKKRTCSWPQLVIFFKRSQLNYTIRYKKLYQQF</sequence>
<evidence type="ECO:0000313" key="2">
    <source>
        <dbReference type="Proteomes" id="UP000689195"/>
    </source>
</evidence>
<name>A0A8S1T6V0_9CILI</name>
<comment type="caution">
    <text evidence="1">The sequence shown here is derived from an EMBL/GenBank/DDBJ whole genome shotgun (WGS) entry which is preliminary data.</text>
</comment>
<dbReference type="Proteomes" id="UP000689195">
    <property type="component" value="Unassembled WGS sequence"/>
</dbReference>
<gene>
    <name evidence="1" type="ORF">PPENT_87.1.T0170356</name>
</gene>
<dbReference type="EMBL" id="CAJJDO010000017">
    <property type="protein sequence ID" value="CAD8148210.1"/>
    <property type="molecule type" value="Genomic_DNA"/>
</dbReference>
<reference evidence="1" key="1">
    <citation type="submission" date="2021-01" db="EMBL/GenBank/DDBJ databases">
        <authorList>
            <consortium name="Genoscope - CEA"/>
            <person name="William W."/>
        </authorList>
    </citation>
    <scope>NUCLEOTIDE SEQUENCE</scope>
</reference>
<dbReference type="AlphaFoldDB" id="A0A8S1T6V0"/>
<organism evidence="1 2">
    <name type="scientific">Paramecium pentaurelia</name>
    <dbReference type="NCBI Taxonomy" id="43138"/>
    <lineage>
        <taxon>Eukaryota</taxon>
        <taxon>Sar</taxon>
        <taxon>Alveolata</taxon>
        <taxon>Ciliophora</taxon>
        <taxon>Intramacronucleata</taxon>
        <taxon>Oligohymenophorea</taxon>
        <taxon>Peniculida</taxon>
        <taxon>Parameciidae</taxon>
        <taxon>Paramecium</taxon>
    </lineage>
</organism>
<accession>A0A8S1T6V0</accession>